<evidence type="ECO:0000259" key="15">
    <source>
        <dbReference type="Pfam" id="PF00317"/>
    </source>
</evidence>
<dbReference type="NCBIfam" id="TIGR02504">
    <property type="entry name" value="NrdJ_Z"/>
    <property type="match status" value="1"/>
</dbReference>
<organism evidence="18 19">
    <name type="scientific">Berkelbacteria bacterium GW2011_GWE1_39_12</name>
    <dbReference type="NCBI Taxonomy" id="1618337"/>
    <lineage>
        <taxon>Bacteria</taxon>
        <taxon>Candidatus Berkelbacteria</taxon>
    </lineage>
</organism>
<dbReference type="InterPro" id="IPR050862">
    <property type="entry name" value="RdRp_reductase_class-2"/>
</dbReference>
<accession>A0A0G4B329</accession>
<dbReference type="GO" id="GO:0009263">
    <property type="term" value="P:deoxyribonucleotide biosynthetic process"/>
    <property type="evidence" value="ECO:0007669"/>
    <property type="project" value="UniProtKB-KW"/>
</dbReference>
<keyword evidence="8 14" id="KW-0560">Oxidoreductase</keyword>
<evidence type="ECO:0000256" key="3">
    <source>
        <dbReference type="ARBA" id="ARBA00012274"/>
    </source>
</evidence>
<dbReference type="PATRIC" id="fig|1618337.4.peg.9"/>
<evidence type="ECO:0000259" key="17">
    <source>
        <dbReference type="Pfam" id="PF12637"/>
    </source>
</evidence>
<evidence type="ECO:0000256" key="11">
    <source>
        <dbReference type="ARBA" id="ARBA00023285"/>
    </source>
</evidence>
<evidence type="ECO:0000256" key="4">
    <source>
        <dbReference type="ARBA" id="ARBA00014409"/>
    </source>
</evidence>
<evidence type="ECO:0000256" key="5">
    <source>
        <dbReference type="ARBA" id="ARBA00022628"/>
    </source>
</evidence>
<evidence type="ECO:0000256" key="9">
    <source>
        <dbReference type="ARBA" id="ARBA00023116"/>
    </source>
</evidence>
<comment type="cofactor">
    <cofactor evidence="1 14">
        <name>adenosylcob(III)alamin</name>
        <dbReference type="ChEBI" id="CHEBI:18408"/>
    </cofactor>
</comment>
<dbReference type="UniPathway" id="UPA00326"/>
<feature type="domain" description="TSCPD" evidence="17">
    <location>
        <begin position="628"/>
        <end position="731"/>
    </location>
</feature>
<dbReference type="SUPFAM" id="SSF51998">
    <property type="entry name" value="PFL-like glycyl radical enzymes"/>
    <property type="match status" value="1"/>
</dbReference>
<evidence type="ECO:0000256" key="7">
    <source>
        <dbReference type="ARBA" id="ARBA00022741"/>
    </source>
</evidence>
<dbReference type="PRINTS" id="PR01183">
    <property type="entry name" value="RIBORDTASEM1"/>
</dbReference>
<comment type="catalytic activity">
    <reaction evidence="13 14">
        <text>a 2'-deoxyribonucleoside 5'-diphosphate + [thioredoxin]-disulfide + H2O = a ribonucleoside 5'-diphosphate + [thioredoxin]-dithiol</text>
        <dbReference type="Rhea" id="RHEA:23252"/>
        <dbReference type="Rhea" id="RHEA-COMP:10698"/>
        <dbReference type="Rhea" id="RHEA-COMP:10700"/>
        <dbReference type="ChEBI" id="CHEBI:15377"/>
        <dbReference type="ChEBI" id="CHEBI:29950"/>
        <dbReference type="ChEBI" id="CHEBI:50058"/>
        <dbReference type="ChEBI" id="CHEBI:57930"/>
        <dbReference type="ChEBI" id="CHEBI:73316"/>
        <dbReference type="EC" id="1.17.4.1"/>
    </reaction>
</comment>
<dbReference type="GO" id="GO:0005524">
    <property type="term" value="F:ATP binding"/>
    <property type="evidence" value="ECO:0007669"/>
    <property type="project" value="InterPro"/>
</dbReference>
<dbReference type="InterPro" id="IPR008926">
    <property type="entry name" value="RNR_R1-su_N"/>
</dbReference>
<keyword evidence="11 14" id="KW-0170">Cobalt</keyword>
<evidence type="ECO:0000256" key="12">
    <source>
        <dbReference type="ARBA" id="ARBA00025437"/>
    </source>
</evidence>
<sequence length="813" mass="90349">MSEMSDEALKLKQTEIAVGPDLKNLKPDLSENALKVIEKRYLIKDRDRKPIETPEDMFRRVAHHIAQGDAVYNASAEEIQKTEDKFYEVLAKLEFLPNSPTFTGAGTKLGQLAACFVLPIEDDMKAILKTQMDMGLIHKSGGGTGFSFSRLRPKDDTVGSTGGVSSGPIGFMQMFNDTTECIKQGGTRRGANMGILRVDHPDILDFISYKEKDGTLSNFNISVALTKEFMDALKEERDYDLINPRTKKIAGKLNAKDVFDKIVNGAWRNGEPGVIFLDKINEKNPTPNVAEIEATNPCGEQPLLPYESCNLGAVNLKKFLKKNKDGEMEFDWDRLDEIMPIVVHFMDNVIDVNKFPILEIEKMTKQNRKIGITVMGFADMLYDLGIAYDSDEGLAMAEKVMSFIERRSHEESSKLVKTRGEFANFKGSAWDKKGAPKMHNAATTSCNPTGTLSIMGSCSSGIEPFFALAYTKTVMDNDALPEVNEHFLRVAKERGFYSEDLMKDILKTGSIQNVDGIPEDIKKVFKVSSDIHPDWHVKMQAAFQRHTDGAISKTINFPNSATEDEVRKAYLLAYDSNCKGLTVYRDGSRAYQVLTTGKKESKTSEDSDTQIAQHTIVASGITIVPRDRPDVTHGYTYRIKTAYGKLYITINDDENNMPFEIFSHLGKAGGFFAAKAEAICRLMSLSLRSGVDPEELIEQLKGIRGPTPTWGEDGKMILSLPDAIAQTLEKHISREQGRLDLAFENEKQAVVDKKEEEIQTQFSNGYSQPEYDKAKSKSLADMGEAPACPDCGAMLELGEGCLKCQSCGYSKCA</sequence>
<evidence type="ECO:0000256" key="6">
    <source>
        <dbReference type="ARBA" id="ARBA00022634"/>
    </source>
</evidence>
<dbReference type="PANTHER" id="PTHR43371">
    <property type="entry name" value="VITAMIN B12-DEPENDENT RIBONUCLEOTIDE REDUCTASE"/>
    <property type="match status" value="1"/>
</dbReference>
<comment type="similarity">
    <text evidence="2 14">Belongs to the ribonucleoside diphosphate reductase class-2 family.</text>
</comment>
<keyword evidence="10" id="KW-1015">Disulfide bond</keyword>
<dbReference type="GO" id="GO:0071897">
    <property type="term" value="P:DNA biosynthetic process"/>
    <property type="evidence" value="ECO:0007669"/>
    <property type="project" value="UniProtKB-KW"/>
</dbReference>
<keyword evidence="5 14" id="KW-0846">Cobalamin</keyword>
<dbReference type="SUPFAM" id="SSF48168">
    <property type="entry name" value="R1 subunit of ribonucleotide reductase, N-terminal domain"/>
    <property type="match status" value="1"/>
</dbReference>
<dbReference type="PANTHER" id="PTHR43371:SF1">
    <property type="entry name" value="RIBONUCLEOSIDE-DIPHOSPHATE REDUCTASE"/>
    <property type="match status" value="1"/>
</dbReference>
<dbReference type="AlphaFoldDB" id="A0A0G4B329"/>
<dbReference type="InterPro" id="IPR013509">
    <property type="entry name" value="RNR_lsu_N"/>
</dbReference>
<dbReference type="Pfam" id="PF00317">
    <property type="entry name" value="Ribonuc_red_lgN"/>
    <property type="match status" value="1"/>
</dbReference>
<evidence type="ECO:0000313" key="19">
    <source>
        <dbReference type="Proteomes" id="UP000035648"/>
    </source>
</evidence>
<dbReference type="CDD" id="cd02888">
    <property type="entry name" value="RNR_II_dimer"/>
    <property type="match status" value="1"/>
</dbReference>
<evidence type="ECO:0000256" key="10">
    <source>
        <dbReference type="ARBA" id="ARBA00023157"/>
    </source>
</evidence>
<feature type="domain" description="Ribonucleotide reductase large subunit N-terminal" evidence="15">
    <location>
        <begin position="28"/>
        <end position="110"/>
    </location>
</feature>
<evidence type="ECO:0000259" key="16">
    <source>
        <dbReference type="Pfam" id="PF02867"/>
    </source>
</evidence>
<dbReference type="KEGG" id="bbgw:UT28_C0001G0009"/>
<dbReference type="EC" id="1.17.4.1" evidence="3 14"/>
<dbReference type="Proteomes" id="UP000035648">
    <property type="component" value="Chromosome"/>
</dbReference>
<keyword evidence="9" id="KW-0215">Deoxyribonucleotide synthesis</keyword>
<evidence type="ECO:0000256" key="8">
    <source>
        <dbReference type="ARBA" id="ARBA00023002"/>
    </source>
</evidence>
<evidence type="ECO:0000256" key="2">
    <source>
        <dbReference type="ARBA" id="ARBA00007405"/>
    </source>
</evidence>
<feature type="domain" description="Ribonucleotide reductase large subunit C-terminal" evidence="16">
    <location>
        <begin position="113"/>
        <end position="584"/>
    </location>
</feature>
<dbReference type="InterPro" id="IPR013344">
    <property type="entry name" value="RNR_NrdJ/NrdZ"/>
</dbReference>
<evidence type="ECO:0000313" key="18">
    <source>
        <dbReference type="EMBL" id="AKM81828.1"/>
    </source>
</evidence>
<dbReference type="EMBL" id="CP011213">
    <property type="protein sequence ID" value="AKM81828.1"/>
    <property type="molecule type" value="Genomic_DNA"/>
</dbReference>
<proteinExistence type="inferred from homology"/>
<dbReference type="InterPro" id="IPR000788">
    <property type="entry name" value="RNR_lg_C"/>
</dbReference>
<dbReference type="GO" id="GO:0031419">
    <property type="term" value="F:cobalamin binding"/>
    <property type="evidence" value="ECO:0007669"/>
    <property type="project" value="UniProtKB-KW"/>
</dbReference>
<keyword evidence="7 14" id="KW-0547">Nucleotide-binding</keyword>
<gene>
    <name evidence="18" type="ORF">UT28_C0001G0009</name>
</gene>
<evidence type="ECO:0000256" key="14">
    <source>
        <dbReference type="RuleBase" id="RU364064"/>
    </source>
</evidence>
<dbReference type="GO" id="GO:0004748">
    <property type="term" value="F:ribonucleoside-diphosphate reductase activity, thioredoxin disulfide as acceptor"/>
    <property type="evidence" value="ECO:0007669"/>
    <property type="project" value="UniProtKB-EC"/>
</dbReference>
<comment type="function">
    <text evidence="12 14">Catalyzes the reduction of ribonucleotides to deoxyribonucleotides. May function to provide a pool of deoxyribonucleotide precursors for DNA repair during oxygen limitation and/or for immediate growth after restoration of oxygen.</text>
</comment>
<dbReference type="NCBIfam" id="NF006417">
    <property type="entry name" value="PRK08665.1"/>
    <property type="match status" value="1"/>
</dbReference>
<keyword evidence="6 14" id="KW-0237">DNA synthesis</keyword>
<dbReference type="Pfam" id="PF02867">
    <property type="entry name" value="Ribonuc_red_lgC"/>
    <property type="match status" value="1"/>
</dbReference>
<dbReference type="InterPro" id="IPR024434">
    <property type="entry name" value="TSCPD_dom"/>
</dbReference>
<dbReference type="Gene3D" id="3.20.70.20">
    <property type="match status" value="1"/>
</dbReference>
<evidence type="ECO:0000256" key="1">
    <source>
        <dbReference type="ARBA" id="ARBA00001922"/>
    </source>
</evidence>
<dbReference type="STRING" id="1618337.UT28_C0001G0009"/>
<name>A0A0G4B329_9BACT</name>
<dbReference type="Pfam" id="PF12637">
    <property type="entry name" value="TSCPD"/>
    <property type="match status" value="1"/>
</dbReference>
<evidence type="ECO:0000256" key="13">
    <source>
        <dbReference type="ARBA" id="ARBA00047754"/>
    </source>
</evidence>
<reference evidence="18 19" key="1">
    <citation type="journal article" date="2015" name="Nature">
        <title>rRNA introns, odd ribosomes, and small enigmatic genomes across a large radiation of phyla.</title>
        <authorList>
            <person name="Brown C.T."/>
            <person name="Hug L.A."/>
            <person name="Thomas B.C."/>
            <person name="Sharon I."/>
            <person name="Castelle C.J."/>
            <person name="Singh A."/>
            <person name="Wilkins M.J."/>
            <person name="Williams K.H."/>
            <person name="Banfield J.F."/>
        </authorList>
    </citation>
    <scope>NUCLEOTIDE SEQUENCE [LARGE SCALE GENOMIC DNA]</scope>
</reference>
<protein>
    <recommendedName>
        <fullName evidence="4 14">Vitamin B12-dependent ribonucleotide reductase</fullName>
        <ecNumber evidence="3 14">1.17.4.1</ecNumber>
    </recommendedName>
</protein>